<reference evidence="2 3" key="1">
    <citation type="journal article" date="2024" name="Front. Microbiol.">
        <title>Novel thermophilic genera Geochorda gen. nov. and Carboxydochorda gen. nov. from the deep terrestrial subsurface reveal the ecophysiological diversity in the class Limnochordia.</title>
        <authorList>
            <person name="Karnachuk O.V."/>
            <person name="Lukina A.P."/>
            <person name="Avakyan M.R."/>
            <person name="Kadnikov V.V."/>
            <person name="Begmatov S."/>
            <person name="Beletsky A.V."/>
            <person name="Vlasova K.G."/>
            <person name="Novikov A.A."/>
            <person name="Shcherbakova V.A."/>
            <person name="Mardanov A.V."/>
            <person name="Ravin N.V."/>
        </authorList>
    </citation>
    <scope>NUCLEOTIDE SEQUENCE [LARGE SCALE GENOMIC DNA]</scope>
    <source>
        <strain evidence="2 3">L945</strain>
    </source>
</reference>
<accession>A0ABZ1BWW1</accession>
<organism evidence="2 3">
    <name type="scientific">Carboxydichorda subterranea</name>
    <dbReference type="NCBI Taxonomy" id="3109565"/>
    <lineage>
        <taxon>Bacteria</taxon>
        <taxon>Bacillati</taxon>
        <taxon>Bacillota</taxon>
        <taxon>Limnochordia</taxon>
        <taxon>Limnochordales</taxon>
        <taxon>Geochordaceae</taxon>
        <taxon>Carboxydichorda</taxon>
    </lineage>
</organism>
<evidence type="ECO:0000313" key="2">
    <source>
        <dbReference type="EMBL" id="WRP17151.1"/>
    </source>
</evidence>
<evidence type="ECO:0008006" key="4">
    <source>
        <dbReference type="Google" id="ProtNLM"/>
    </source>
</evidence>
<keyword evidence="3" id="KW-1185">Reference proteome</keyword>
<evidence type="ECO:0000256" key="1">
    <source>
        <dbReference type="SAM" id="MobiDB-lite"/>
    </source>
</evidence>
<dbReference type="SUPFAM" id="SSF56300">
    <property type="entry name" value="Metallo-dependent phosphatases"/>
    <property type="match status" value="1"/>
</dbReference>
<protein>
    <recommendedName>
        <fullName evidence="4">Calcineurin-like phosphoesterase domain-containing protein</fullName>
    </recommendedName>
</protein>
<proteinExistence type="predicted"/>
<feature type="region of interest" description="Disordered" evidence="1">
    <location>
        <begin position="113"/>
        <end position="141"/>
    </location>
</feature>
<dbReference type="EMBL" id="CP141615">
    <property type="protein sequence ID" value="WRP17151.1"/>
    <property type="molecule type" value="Genomic_DNA"/>
</dbReference>
<gene>
    <name evidence="2" type="ORF">U7230_13850</name>
</gene>
<dbReference type="Proteomes" id="UP001332192">
    <property type="component" value="Chromosome"/>
</dbReference>
<dbReference type="InterPro" id="IPR029052">
    <property type="entry name" value="Metallo-depent_PP-like"/>
</dbReference>
<name>A0ABZ1BWW1_9FIRM</name>
<evidence type="ECO:0000313" key="3">
    <source>
        <dbReference type="Proteomes" id="UP001332192"/>
    </source>
</evidence>
<dbReference type="Gene3D" id="3.60.21.10">
    <property type="match status" value="1"/>
</dbReference>
<sequence length="141" mass="15876">MPHIWAIALEWFNPWAREAVEWTLGRLSTDMRLRLGARRHTHLMQVGSLRVLLVHGTPRHPVTEYISGDVAAQILREQDPGWDVCLVGHTHLMGIYTRAGYRPFFESAEVPLQTPAASGSRETGTPRRDTCCWMETPGGSS</sequence>
<dbReference type="RefSeq" id="WP_324716423.1">
    <property type="nucleotide sequence ID" value="NZ_CP141615.1"/>
</dbReference>